<name>A0AC34FS38_9BILA</name>
<dbReference type="WBParaSite" id="ES5_v2.g20006.t1">
    <property type="protein sequence ID" value="ES5_v2.g20006.t1"/>
    <property type="gene ID" value="ES5_v2.g20006"/>
</dbReference>
<reference evidence="2" key="1">
    <citation type="submission" date="2022-11" db="UniProtKB">
        <authorList>
            <consortium name="WormBaseParasite"/>
        </authorList>
    </citation>
    <scope>IDENTIFICATION</scope>
</reference>
<protein>
    <submittedName>
        <fullName evidence="2">Uncharacterized protein</fullName>
    </submittedName>
</protein>
<organism evidence="1 2">
    <name type="scientific">Panagrolaimus sp. ES5</name>
    <dbReference type="NCBI Taxonomy" id="591445"/>
    <lineage>
        <taxon>Eukaryota</taxon>
        <taxon>Metazoa</taxon>
        <taxon>Ecdysozoa</taxon>
        <taxon>Nematoda</taxon>
        <taxon>Chromadorea</taxon>
        <taxon>Rhabditida</taxon>
        <taxon>Tylenchina</taxon>
        <taxon>Panagrolaimomorpha</taxon>
        <taxon>Panagrolaimoidea</taxon>
        <taxon>Panagrolaimidae</taxon>
        <taxon>Panagrolaimus</taxon>
    </lineage>
</organism>
<evidence type="ECO:0000313" key="2">
    <source>
        <dbReference type="WBParaSite" id="ES5_v2.g20006.t1"/>
    </source>
</evidence>
<accession>A0AC34FS38</accession>
<sequence>MAAKSEGIFSKENTVFGDTVSNDRYSSLNLNENQTYRDTSSNDCSNGVSTFGKNKSNYDDYNFNDYNSQNFNKPIKENGFNQKSLVDVKALEDETDASSSKRSRNSVKNSSTLSIHIANYENGVIDLDPVKTLTKLLPKTTVGDLQKESPFEFPRQQKDSVGTPEIMRFKASQRLLNPNVSMSSDEVVPDSQNDEELQTAAASSSSSSTDALPDWLRIFSASNSVVAEDGNIHFQHDNIKIASQKDVVSESGFTGFNVELLKKADSQLSDRGFDPSLPLNYVQVAADKPETKFDLSKFENIQTFLLNATAADIFCIGNFIFDILKTTVCRNFFCHVHMICDNRFETLRSQLLMGFKQAIPHGNAHPGFERPDTLQKLAKLVTYYHHTAEPHPTGTGYFGAALSSKVDRLTLDERQQVEQHLSNHYLNIQNDRRDYAVRADFSVNTEDIVLIAHDGARKELNKYPLTKEHHGKKLSDAARPMCSLNAAIIHKKWKELKRRVVLYWNPDQMLPANGNATVSQLLHSLGSLEKIPSHISVQLDNCAVNKNYTLVGTFGLLLLWVPKITKVYVCTNEVGHTHNDVDQLFGVLSRALETEQIFSPQGHLKFAEETLQGVVGNHLLPATYDFEALVKSNCQQHGKINANHYFELSRNADGKVIVRIAKYIRSAEFVSNDAEANDPTAFFVFKQDPNLELLPALIPRPTFNIEKHQKLCNTVRGNLPVNGYEELLDLPNVIQNYAACEEFSVLLERIRQHVVAPQSQAAPISDDPDNEQLDAFKKSGVIEKVWIKPQFLLTPSGNKNNTPSAVPFQRVPEKRKSPPESTAAPKKKKKDEPNVIRQSPKRMFKKATKTPANDPPTISKAKVGRPRKNRLLE</sequence>
<proteinExistence type="predicted"/>
<dbReference type="Proteomes" id="UP000887579">
    <property type="component" value="Unplaced"/>
</dbReference>
<evidence type="ECO:0000313" key="1">
    <source>
        <dbReference type="Proteomes" id="UP000887579"/>
    </source>
</evidence>